<reference evidence="2" key="1">
    <citation type="journal article" date="2019" name="Int. J. Syst. Evol. Microbiol.">
        <title>The Global Catalogue of Microorganisms (GCM) 10K type strain sequencing project: providing services to taxonomists for standard genome sequencing and annotation.</title>
        <authorList>
            <consortium name="The Broad Institute Genomics Platform"/>
            <consortium name="The Broad Institute Genome Sequencing Center for Infectious Disease"/>
            <person name="Wu L."/>
            <person name="Ma J."/>
        </authorList>
    </citation>
    <scope>NUCLEOTIDE SEQUENCE [LARGE SCALE GENOMIC DNA]</scope>
    <source>
        <strain evidence="2">JCM 18053</strain>
    </source>
</reference>
<accession>A0ABP9P4Q1</accession>
<evidence type="ECO:0000313" key="1">
    <source>
        <dbReference type="EMBL" id="GAA5137011.1"/>
    </source>
</evidence>
<sequence>MSTRSRRRSGKSPRWLLALAAVAIAVIVLVLLMPMLVMNWVRGYLQEEAFRGQMEQLFGTQMQGQATLAPLRWTGDEVTSAEAAASTANGWQARLDGLHLTLDWNAFRQGRWRTVGAGVDSITLERTAQPIPPLADSQEATPPTPLSAGPAIPTWLRRYLPDKTEVDGLQVARFSCLHPGPWNLKDSRVRIATWQQGETSLQAVVEGGFVETPILLPAQLVPMTLNLTRASVRLSREDLHLKEATLKWLDAGEITARGHLQPRQGTWELSTHLQGIPLNECLNEDWRVRLSGRLEGDLTATGSRTAAPLVKGRLHLRDGVLTALPVLDQLASYTGVERFKRLVLDVASSDITVEGERRIFEKIIVQSNGLLHLDGRLTVQGGQIEGNFLLGVTPETLKWIPGAQQHVFTATHPTGPAGMLWTTLRITGTMQAPREDLSARLAAGAGKVLLDAPGQVVNQGSQLLLTPVLGKDAGALPNEVIRGATDATGKAVETGVKLLEGIGGGLLGK</sequence>
<keyword evidence="2" id="KW-1185">Reference proteome</keyword>
<gene>
    <name evidence="1" type="ORF">GCM10023213_13020</name>
</gene>
<evidence type="ECO:0000313" key="2">
    <source>
        <dbReference type="Proteomes" id="UP001499852"/>
    </source>
</evidence>
<organism evidence="1 2">
    <name type="scientific">Prosthecobacter algae</name>
    <dbReference type="NCBI Taxonomy" id="1144682"/>
    <lineage>
        <taxon>Bacteria</taxon>
        <taxon>Pseudomonadati</taxon>
        <taxon>Verrucomicrobiota</taxon>
        <taxon>Verrucomicrobiia</taxon>
        <taxon>Verrucomicrobiales</taxon>
        <taxon>Verrucomicrobiaceae</taxon>
        <taxon>Prosthecobacter</taxon>
    </lineage>
</organism>
<dbReference type="EMBL" id="BAABIA010000002">
    <property type="protein sequence ID" value="GAA5137011.1"/>
    <property type="molecule type" value="Genomic_DNA"/>
</dbReference>
<protein>
    <recommendedName>
        <fullName evidence="3">AsmA family protein</fullName>
    </recommendedName>
</protein>
<name>A0ABP9P4Q1_9BACT</name>
<proteinExistence type="predicted"/>
<comment type="caution">
    <text evidence="1">The sequence shown here is derived from an EMBL/GenBank/DDBJ whole genome shotgun (WGS) entry which is preliminary data.</text>
</comment>
<evidence type="ECO:0008006" key="3">
    <source>
        <dbReference type="Google" id="ProtNLM"/>
    </source>
</evidence>
<dbReference type="Proteomes" id="UP001499852">
    <property type="component" value="Unassembled WGS sequence"/>
</dbReference>
<dbReference type="RefSeq" id="WP_345735557.1">
    <property type="nucleotide sequence ID" value="NZ_BAABIA010000002.1"/>
</dbReference>